<dbReference type="GO" id="GO:0005737">
    <property type="term" value="C:cytoplasm"/>
    <property type="evidence" value="ECO:0007669"/>
    <property type="project" value="TreeGrafter"/>
</dbReference>
<dbReference type="GO" id="GO:0005634">
    <property type="term" value="C:nucleus"/>
    <property type="evidence" value="ECO:0007669"/>
    <property type="project" value="TreeGrafter"/>
</dbReference>
<dbReference type="VEuPathDB" id="AmoebaDB:NfTy_053250"/>
<dbReference type="InterPro" id="IPR036013">
    <property type="entry name" value="Band_7/SPFH_dom_sf"/>
</dbReference>
<dbReference type="PANTHER" id="PTHR14165">
    <property type="entry name" value="MAJOR VAULT PROTEIN"/>
    <property type="match status" value="1"/>
</dbReference>
<reference evidence="3 4" key="1">
    <citation type="journal article" date="2019" name="Sci. Rep.">
        <title>Nanopore sequencing improves the draft genome of the human pathogenic amoeba Naegleria fowleri.</title>
        <authorList>
            <person name="Liechti N."/>
            <person name="Schurch N."/>
            <person name="Bruggmann R."/>
            <person name="Wittwer M."/>
        </authorList>
    </citation>
    <scope>NUCLEOTIDE SEQUENCE [LARGE SCALE GENOMIC DNA]</scope>
    <source>
        <strain evidence="3 4">ATCC 30894</strain>
    </source>
</reference>
<dbReference type="Gene3D" id="2.30.30.560">
    <property type="match status" value="1"/>
</dbReference>
<evidence type="ECO:0000259" key="2">
    <source>
        <dbReference type="Pfam" id="PF11978"/>
    </source>
</evidence>
<dbReference type="VEuPathDB" id="AmoebaDB:NF0102420"/>
<protein>
    <recommendedName>
        <fullName evidence="1">Major vault protein</fullName>
    </recommendedName>
</protein>
<feature type="domain" description="Major vault protein shoulder" evidence="2">
    <location>
        <begin position="295"/>
        <end position="418"/>
    </location>
</feature>
<dbReference type="InterPro" id="IPR043179">
    <property type="entry name" value="Vault_2_sf"/>
</dbReference>
<dbReference type="OrthoDB" id="6125719at2759"/>
<name>A0A6A5BM92_NAEFO</name>
<evidence type="ECO:0000313" key="3">
    <source>
        <dbReference type="EMBL" id="KAF0975992.1"/>
    </source>
</evidence>
<organism evidence="3 4">
    <name type="scientific">Naegleria fowleri</name>
    <name type="common">Brain eating amoeba</name>
    <dbReference type="NCBI Taxonomy" id="5763"/>
    <lineage>
        <taxon>Eukaryota</taxon>
        <taxon>Discoba</taxon>
        <taxon>Heterolobosea</taxon>
        <taxon>Tetramitia</taxon>
        <taxon>Eutetramitia</taxon>
        <taxon>Vahlkampfiidae</taxon>
        <taxon>Naegleria</taxon>
    </lineage>
</organism>
<dbReference type="Gene3D" id="3.30.479.30">
    <property type="entry name" value="Band 7 domain"/>
    <property type="match status" value="1"/>
</dbReference>
<dbReference type="RefSeq" id="XP_044560705.1">
    <property type="nucleotide sequence ID" value="XM_044708831.1"/>
</dbReference>
<dbReference type="GeneID" id="68112537"/>
<accession>A0A6A5BM92</accession>
<dbReference type="Pfam" id="PF11978">
    <property type="entry name" value="MVP_shoulder"/>
    <property type="match status" value="1"/>
</dbReference>
<evidence type="ECO:0000256" key="1">
    <source>
        <dbReference type="ARBA" id="ARBA00018296"/>
    </source>
</evidence>
<dbReference type="PANTHER" id="PTHR14165:SF3">
    <property type="entry name" value="MAJOR VAULT PROTEIN"/>
    <property type="match status" value="1"/>
</dbReference>
<dbReference type="InterPro" id="IPR021870">
    <property type="entry name" value="MVP_shoulder"/>
</dbReference>
<dbReference type="EMBL" id="VFQX01000043">
    <property type="protein sequence ID" value="KAF0975992.1"/>
    <property type="molecule type" value="Genomic_DNA"/>
</dbReference>
<gene>
    <name evidence="3" type="ORF">FDP41_005319</name>
</gene>
<keyword evidence="4" id="KW-1185">Reference proteome</keyword>
<dbReference type="Proteomes" id="UP000444721">
    <property type="component" value="Unassembled WGS sequence"/>
</dbReference>
<dbReference type="InterPro" id="IPR039059">
    <property type="entry name" value="MVP"/>
</dbReference>
<sequence length="562" mass="63947">MSKKSPPSSGEAAPIILYSDQFVHVINNETGSIELVEGPTRFFLPANKSIDKTGVQTKIIVRERQYAIILNPFNTTTHTTQYGQKDIRIGPTTFSLFPGEVLMDGVVKDADILNKNEFIFLQALKDHEIEVPSSNDLNKMIRKTFKAGEMRRLIGPAIYYANTNEERVGGVQTAINIGENEAIYVRNTLTSELKTVKGPLSYYLDVNEELYYKKLTNKEYDALELSYSPSYNAYHIQIQKNEVVCIIDYKAGVERFYEGPKSMILDCSEGLRTLSISGGCPKVENACTIALVNKGPDFMTDRFQVRTKDNAVLDMELTYKWQFITSEKPSNEEYEKLFSGDFVGYSCQSLRSRIRELASSHDFESFHKGASDILRKNLFKDYDLKFDDGTSANIHGRLFREFSFLVYAVDVKELRPVDPEIAQLLDNSIKSSMNIMCSKLQENAKTLAEKEQIQSEIEFAKLRKDLIQIKNSNTLKEKTEQAKIEGKAQIEREKSEHDSVALLKKAKYELELSQIKQTMALLEREKGDLYIEYVKLIGATKNVKRATILPQSAQLKLNVTQY</sequence>
<dbReference type="Gene3D" id="2.30.30.570">
    <property type="match status" value="1"/>
</dbReference>
<dbReference type="Gene3D" id="2.30.30.620">
    <property type="match status" value="1"/>
</dbReference>
<dbReference type="OMA" id="NAYHIQI"/>
<dbReference type="AlphaFoldDB" id="A0A6A5BM92"/>
<evidence type="ECO:0000313" key="4">
    <source>
        <dbReference type="Proteomes" id="UP000444721"/>
    </source>
</evidence>
<proteinExistence type="predicted"/>
<dbReference type="VEuPathDB" id="AmoebaDB:FDP41_005319"/>
<comment type="caution">
    <text evidence="3">The sequence shown here is derived from an EMBL/GenBank/DDBJ whole genome shotgun (WGS) entry which is preliminary data.</text>
</comment>